<dbReference type="InterPro" id="IPR010131">
    <property type="entry name" value="MdtP/NodT-like"/>
</dbReference>
<protein>
    <recommendedName>
        <fullName evidence="5">Transporter</fullName>
    </recommendedName>
</protein>
<proteinExistence type="inferred from homology"/>
<dbReference type="Proteomes" id="UP000178082">
    <property type="component" value="Unassembled WGS sequence"/>
</dbReference>
<comment type="similarity">
    <text evidence="1">Belongs to the outer membrane factor (OMF) (TC 1.B.17) family.</text>
</comment>
<gene>
    <name evidence="3" type="ORF">A3G31_01440</name>
</gene>
<organism evidence="3 4">
    <name type="scientific">Candidatus Schekmanbacteria bacterium RIFCSPLOWO2_12_FULL_38_15</name>
    <dbReference type="NCBI Taxonomy" id="1817883"/>
    <lineage>
        <taxon>Bacteria</taxon>
        <taxon>Candidatus Schekmaniibacteriota</taxon>
    </lineage>
</organism>
<dbReference type="AlphaFoldDB" id="A0A1F7SQG5"/>
<evidence type="ECO:0000256" key="1">
    <source>
        <dbReference type="ARBA" id="ARBA00007613"/>
    </source>
</evidence>
<dbReference type="Gene3D" id="1.20.1600.10">
    <property type="entry name" value="Outer membrane efflux proteins (OEP)"/>
    <property type="match status" value="1"/>
</dbReference>
<dbReference type="STRING" id="1817883.A3G31_01440"/>
<dbReference type="Pfam" id="PF02321">
    <property type="entry name" value="OEP"/>
    <property type="match status" value="2"/>
</dbReference>
<evidence type="ECO:0000256" key="2">
    <source>
        <dbReference type="SAM" id="Coils"/>
    </source>
</evidence>
<accession>A0A1F7SQG5</accession>
<evidence type="ECO:0008006" key="5">
    <source>
        <dbReference type="Google" id="ProtNLM"/>
    </source>
</evidence>
<dbReference type="InterPro" id="IPR003423">
    <property type="entry name" value="OMP_efflux"/>
</dbReference>
<name>A0A1F7SQG5_9BACT</name>
<sequence>MKNFLIITFVVLISLFNFLLHAFEESHFYPIEEVIEIAIKENPQLKAFKAGVDASQGDLIQASLYPNPEIEGEGLRGRALGGESKRGKEYNFTLSQPFEWPLKRFYRKKVAGKDVDIATLELEEFKLDLTSQVKTSFYEILKLEKELTLTKENLSDSEKILTSVKVRVESGEAPEFELIKAQVEVLRAEKELKKAENKIIIAKSNLNSLLGKFLPEGFDVSGELKAPYEIYEINPLLNIAYKKQPLLLQKESGLQKQQYNISFQKNNRFPDISLKTIFAREIDKRSFGFGFSLPLPLWNRNQGAIARASAEERKAQEELNQIKIELSRLITEELKNYQISSEQIEIFEKGLLKQAEEALRIAKLRYVEGESGLIDFLDAQRVYRQVSFEYYQTLFEGNSSKARLERLAGGELR</sequence>
<keyword evidence="2" id="KW-0175">Coiled coil</keyword>
<reference evidence="3 4" key="1">
    <citation type="journal article" date="2016" name="Nat. Commun.">
        <title>Thousands of microbial genomes shed light on interconnected biogeochemical processes in an aquifer system.</title>
        <authorList>
            <person name="Anantharaman K."/>
            <person name="Brown C.T."/>
            <person name="Hug L.A."/>
            <person name="Sharon I."/>
            <person name="Castelle C.J."/>
            <person name="Probst A.J."/>
            <person name="Thomas B.C."/>
            <person name="Singh A."/>
            <person name="Wilkins M.J."/>
            <person name="Karaoz U."/>
            <person name="Brodie E.L."/>
            <person name="Williams K.H."/>
            <person name="Hubbard S.S."/>
            <person name="Banfield J.F."/>
        </authorList>
    </citation>
    <scope>NUCLEOTIDE SEQUENCE [LARGE SCALE GENOMIC DNA]</scope>
</reference>
<feature type="coiled-coil region" evidence="2">
    <location>
        <begin position="305"/>
        <end position="332"/>
    </location>
</feature>
<feature type="coiled-coil region" evidence="2">
    <location>
        <begin position="178"/>
        <end position="212"/>
    </location>
</feature>
<comment type="caution">
    <text evidence="3">The sequence shown here is derived from an EMBL/GenBank/DDBJ whole genome shotgun (WGS) entry which is preliminary data.</text>
</comment>
<evidence type="ECO:0000313" key="4">
    <source>
        <dbReference type="Proteomes" id="UP000178082"/>
    </source>
</evidence>
<dbReference type="EMBL" id="MGDI01000001">
    <property type="protein sequence ID" value="OGL55457.1"/>
    <property type="molecule type" value="Genomic_DNA"/>
</dbReference>
<dbReference type="PANTHER" id="PTHR30203:SF24">
    <property type="entry name" value="BLR4935 PROTEIN"/>
    <property type="match status" value="1"/>
</dbReference>
<dbReference type="SUPFAM" id="SSF56954">
    <property type="entry name" value="Outer membrane efflux proteins (OEP)"/>
    <property type="match status" value="1"/>
</dbReference>
<dbReference type="PANTHER" id="PTHR30203">
    <property type="entry name" value="OUTER MEMBRANE CATION EFFLUX PROTEIN"/>
    <property type="match status" value="1"/>
</dbReference>
<dbReference type="GO" id="GO:0015562">
    <property type="term" value="F:efflux transmembrane transporter activity"/>
    <property type="evidence" value="ECO:0007669"/>
    <property type="project" value="InterPro"/>
</dbReference>
<evidence type="ECO:0000313" key="3">
    <source>
        <dbReference type="EMBL" id="OGL55457.1"/>
    </source>
</evidence>